<name>A0A6A6CML6_ZASCE</name>
<dbReference type="PANTHER" id="PTHR43248:SF25">
    <property type="entry name" value="AB HYDROLASE-1 DOMAIN-CONTAINING PROTEIN-RELATED"/>
    <property type="match status" value="1"/>
</dbReference>
<evidence type="ECO:0000313" key="5">
    <source>
        <dbReference type="EMBL" id="KAF2167863.1"/>
    </source>
</evidence>
<dbReference type="PANTHER" id="PTHR43248">
    <property type="entry name" value="2-SUCCINYL-6-HYDROXY-2,4-CYCLOHEXADIENE-1-CARBOXYLATE SYNTHASE"/>
    <property type="match status" value="1"/>
</dbReference>
<dbReference type="RefSeq" id="XP_033668752.1">
    <property type="nucleotide sequence ID" value="XM_033810568.1"/>
</dbReference>
<accession>A0A6A6CML6</accession>
<dbReference type="InterPro" id="IPR013595">
    <property type="entry name" value="Pept_S33_TAP-like_C"/>
</dbReference>
<evidence type="ECO:0000256" key="3">
    <source>
        <dbReference type="SAM" id="SignalP"/>
    </source>
</evidence>
<reference evidence="5" key="1">
    <citation type="journal article" date="2020" name="Stud. Mycol.">
        <title>101 Dothideomycetes genomes: a test case for predicting lifestyles and emergence of pathogens.</title>
        <authorList>
            <person name="Haridas S."/>
            <person name="Albert R."/>
            <person name="Binder M."/>
            <person name="Bloem J."/>
            <person name="Labutti K."/>
            <person name="Salamov A."/>
            <person name="Andreopoulos B."/>
            <person name="Baker S."/>
            <person name="Barry K."/>
            <person name="Bills G."/>
            <person name="Bluhm B."/>
            <person name="Cannon C."/>
            <person name="Castanera R."/>
            <person name="Culley D."/>
            <person name="Daum C."/>
            <person name="Ezra D."/>
            <person name="Gonzalez J."/>
            <person name="Henrissat B."/>
            <person name="Kuo A."/>
            <person name="Liang C."/>
            <person name="Lipzen A."/>
            <person name="Lutzoni F."/>
            <person name="Magnuson J."/>
            <person name="Mondo S."/>
            <person name="Nolan M."/>
            <person name="Ohm R."/>
            <person name="Pangilinan J."/>
            <person name="Park H.-J."/>
            <person name="Ramirez L."/>
            <person name="Alfaro M."/>
            <person name="Sun H."/>
            <person name="Tritt A."/>
            <person name="Yoshinaga Y."/>
            <person name="Zwiers L.-H."/>
            <person name="Turgeon B."/>
            <person name="Goodwin S."/>
            <person name="Spatafora J."/>
            <person name="Crous P."/>
            <person name="Grigoriev I."/>
        </authorList>
    </citation>
    <scope>NUCLEOTIDE SEQUENCE</scope>
    <source>
        <strain evidence="5">ATCC 36951</strain>
    </source>
</reference>
<proteinExistence type="inferred from homology"/>
<dbReference type="Pfam" id="PF08386">
    <property type="entry name" value="Abhydrolase_4"/>
    <property type="match status" value="1"/>
</dbReference>
<evidence type="ECO:0000313" key="6">
    <source>
        <dbReference type="Proteomes" id="UP000799537"/>
    </source>
</evidence>
<dbReference type="Gene3D" id="3.40.50.1820">
    <property type="entry name" value="alpha/beta hydrolase"/>
    <property type="match status" value="1"/>
</dbReference>
<keyword evidence="6" id="KW-1185">Reference proteome</keyword>
<dbReference type="InterPro" id="IPR029058">
    <property type="entry name" value="AB_hydrolase_fold"/>
</dbReference>
<protein>
    <recommendedName>
        <fullName evidence="4">Peptidase S33 tripeptidyl aminopeptidase-like C-terminal domain-containing protein</fullName>
    </recommendedName>
</protein>
<dbReference type="Proteomes" id="UP000799537">
    <property type="component" value="Unassembled WGS sequence"/>
</dbReference>
<organism evidence="5 6">
    <name type="scientific">Zasmidium cellare ATCC 36951</name>
    <dbReference type="NCBI Taxonomy" id="1080233"/>
    <lineage>
        <taxon>Eukaryota</taxon>
        <taxon>Fungi</taxon>
        <taxon>Dikarya</taxon>
        <taxon>Ascomycota</taxon>
        <taxon>Pezizomycotina</taxon>
        <taxon>Dothideomycetes</taxon>
        <taxon>Dothideomycetidae</taxon>
        <taxon>Mycosphaerellales</taxon>
        <taxon>Mycosphaerellaceae</taxon>
        <taxon>Zasmidium</taxon>
    </lineage>
</organism>
<dbReference type="OrthoDB" id="425534at2759"/>
<evidence type="ECO:0000256" key="1">
    <source>
        <dbReference type="ARBA" id="ARBA00010088"/>
    </source>
</evidence>
<dbReference type="GO" id="GO:0016787">
    <property type="term" value="F:hydrolase activity"/>
    <property type="evidence" value="ECO:0007669"/>
    <property type="project" value="UniProtKB-KW"/>
</dbReference>
<evidence type="ECO:0000256" key="2">
    <source>
        <dbReference type="ARBA" id="ARBA00022801"/>
    </source>
</evidence>
<dbReference type="InterPro" id="IPR051601">
    <property type="entry name" value="Serine_prot/Carboxylest_S33"/>
</dbReference>
<keyword evidence="2" id="KW-0378">Hydrolase</keyword>
<sequence length="655" mass="71565">MLLIIGVTALIIWRFGNATPSSPLSPSPPPYGKFPKPNDPFQFLPCTSETLPPALEDPNPEKTWAAKFDPDPGHWSWGNATTNSASEHDEYQGRGIYLCGYLDVPLDYTNASDGRIVRLAVNKFQVSGLAKVNEDGGGRGRKSERTIVLNPGGPGGSGTSYLWRGAEGVTERFSGGVFDVLGWDPRGVNASLPSMACFPADADRDRYSLLSNQAHDESTSPLAQLRVADAINNATFAACKEIHGDLPRFLGTAFVARDLEQIRIALGEPELTGYLVSYGTGIGQTYANMFPNSVGRIILDGTEYVRDHRLLGGFGWTALDNGTDAWHDGFLSECIAAGPEHCALAKPLNPSSKNVTLEDLQNRIFTLLDSLIANPLPAYTTHSGPSLITYSTLVSALYGAMYSALTWPSLALALSEFEKQNTTLMARMLDRAEWEYDPTLPCPATRRKPHTDELTALVICADSHDAPLPPFTPKDAQTDPDGLRWWTSLWKNMTAQSWIAGDSRFYNVFPCRHYTSTFGAAVGAYRGDLNHTLAHPVLLVAETYDPATPLRNGRRLLAEMGENARLVVHHGYGHSSRDTSACTERILREFVLEGVVPEGRETECWADGKPYRYGEGEGEVVLGESGGGLDPSAEALRVWREEMAELRGVQPGLFR</sequence>
<gene>
    <name evidence="5" type="ORF">M409DRAFT_36532</name>
</gene>
<feature type="signal peptide" evidence="3">
    <location>
        <begin position="1"/>
        <end position="18"/>
    </location>
</feature>
<comment type="similarity">
    <text evidence="1">Belongs to the peptidase S33 family.</text>
</comment>
<dbReference type="AlphaFoldDB" id="A0A6A6CML6"/>
<dbReference type="SUPFAM" id="SSF53474">
    <property type="entry name" value="alpha/beta-Hydrolases"/>
    <property type="match status" value="1"/>
</dbReference>
<evidence type="ECO:0000259" key="4">
    <source>
        <dbReference type="Pfam" id="PF08386"/>
    </source>
</evidence>
<dbReference type="EMBL" id="ML993592">
    <property type="protein sequence ID" value="KAF2167863.1"/>
    <property type="molecule type" value="Genomic_DNA"/>
</dbReference>
<dbReference type="GeneID" id="54563840"/>
<feature type="domain" description="Peptidase S33 tripeptidyl aminopeptidase-like C-terminal" evidence="4">
    <location>
        <begin position="529"/>
        <end position="604"/>
    </location>
</feature>
<feature type="chain" id="PRO_5025653950" description="Peptidase S33 tripeptidyl aminopeptidase-like C-terminal domain-containing protein" evidence="3">
    <location>
        <begin position="19"/>
        <end position="655"/>
    </location>
</feature>
<keyword evidence="3" id="KW-0732">Signal</keyword>